<sequence length="209" mass="23959">MTIRSTTEEVKRRVSNDGYEIHIVRYPDGIPNWHLVTAYLKLRKEVFVDRLEWPLFHAEELEFEQYDTFDTTYVIATQNMRVVGGARLRRTDQRSGGGNLRYSYMIRDACLGLLPGLPEDLCYHLPPEDEHVWELTRMVVDGPPVVTKLILETTNEFLNAVGANSVLFLGSPAFLRMARGWRWPAASLGPISGNQDGRFQVIECPVRHL</sequence>
<keyword evidence="4 5" id="KW-0071">Autoinducer synthesis</keyword>
<evidence type="ECO:0000313" key="7">
    <source>
        <dbReference type="EMBL" id="MBU3031157.1"/>
    </source>
</evidence>
<dbReference type="SUPFAM" id="SSF55729">
    <property type="entry name" value="Acyl-CoA N-acyltransferases (Nat)"/>
    <property type="match status" value="1"/>
</dbReference>
<comment type="similarity">
    <text evidence="5 6">Belongs to the autoinducer synthase family.</text>
</comment>
<evidence type="ECO:0000256" key="3">
    <source>
        <dbReference type="ARBA" id="ARBA00022691"/>
    </source>
</evidence>
<keyword evidence="8" id="KW-1185">Reference proteome</keyword>
<evidence type="ECO:0000256" key="4">
    <source>
        <dbReference type="ARBA" id="ARBA00022929"/>
    </source>
</evidence>
<accession>A0ABS6AKP7</accession>
<dbReference type="PANTHER" id="PTHR39322:SF1">
    <property type="entry name" value="ISOVALERYL-HOMOSERINE LACTONE SYNTHASE"/>
    <property type="match status" value="1"/>
</dbReference>
<organism evidence="7 8">
    <name type="scientific">Paracoccus marinaquae</name>
    <dbReference type="NCBI Taxonomy" id="2841926"/>
    <lineage>
        <taxon>Bacteria</taxon>
        <taxon>Pseudomonadati</taxon>
        <taxon>Pseudomonadota</taxon>
        <taxon>Alphaproteobacteria</taxon>
        <taxon>Rhodobacterales</taxon>
        <taxon>Paracoccaceae</taxon>
        <taxon>Paracoccus</taxon>
    </lineage>
</organism>
<proteinExistence type="inferred from homology"/>
<keyword evidence="1 5" id="KW-0673">Quorum sensing</keyword>
<evidence type="ECO:0000256" key="1">
    <source>
        <dbReference type="ARBA" id="ARBA00022654"/>
    </source>
</evidence>
<dbReference type="Proteomes" id="UP001166191">
    <property type="component" value="Unassembled WGS sequence"/>
</dbReference>
<evidence type="ECO:0000256" key="5">
    <source>
        <dbReference type="PROSITE-ProRule" id="PRU00533"/>
    </source>
</evidence>
<dbReference type="Pfam" id="PF00765">
    <property type="entry name" value="Autoind_synth"/>
    <property type="match status" value="1"/>
</dbReference>
<dbReference type="InterPro" id="IPR016181">
    <property type="entry name" value="Acyl_CoA_acyltransferase"/>
</dbReference>
<gene>
    <name evidence="7" type="ORF">KNW02_13620</name>
</gene>
<comment type="caution">
    <text evidence="7">The sequence shown here is derived from an EMBL/GenBank/DDBJ whole genome shotgun (WGS) entry which is preliminary data.</text>
</comment>
<dbReference type="InterPro" id="IPR001690">
    <property type="entry name" value="Autoind_synthase"/>
</dbReference>
<name>A0ABS6AKP7_9RHOB</name>
<dbReference type="PANTHER" id="PTHR39322">
    <property type="entry name" value="ACYL-HOMOSERINE-LACTONE SYNTHASE"/>
    <property type="match status" value="1"/>
</dbReference>
<dbReference type="Gene3D" id="3.40.630.30">
    <property type="match status" value="1"/>
</dbReference>
<dbReference type="PRINTS" id="PR01549">
    <property type="entry name" value="AUTOINDCRSYN"/>
</dbReference>
<evidence type="ECO:0000313" key="8">
    <source>
        <dbReference type="Proteomes" id="UP001166191"/>
    </source>
</evidence>
<protein>
    <recommendedName>
        <fullName evidence="6">Acyl-homoserine-lactone synthase</fullName>
        <ecNumber evidence="6">2.3.1.184</ecNumber>
    </recommendedName>
    <alternativeName>
        <fullName evidence="6">Autoinducer synthesis protein</fullName>
    </alternativeName>
</protein>
<evidence type="ECO:0000256" key="6">
    <source>
        <dbReference type="RuleBase" id="RU361135"/>
    </source>
</evidence>
<dbReference type="EMBL" id="JAHKNG010000025">
    <property type="protein sequence ID" value="MBU3031157.1"/>
    <property type="molecule type" value="Genomic_DNA"/>
</dbReference>
<dbReference type="PROSITE" id="PS51187">
    <property type="entry name" value="AUTOINDUCER_SYNTH_2"/>
    <property type="match status" value="1"/>
</dbReference>
<reference evidence="7" key="1">
    <citation type="submission" date="2021-06" db="EMBL/GenBank/DDBJ databases">
        <title>Paracoccus bacterium XHP0099 sp. nov., isolated from the surface waters of the Yellow Sea.</title>
        <authorList>
            <person name="Xue H."/>
            <person name="Zhang D."/>
        </authorList>
    </citation>
    <scope>NUCLEOTIDE SEQUENCE</scope>
    <source>
        <strain evidence="7">XHP0099</strain>
    </source>
</reference>
<dbReference type="EC" id="2.3.1.184" evidence="6"/>
<keyword evidence="2 6" id="KW-0808">Transferase</keyword>
<comment type="catalytic activity">
    <reaction evidence="6">
        <text>a fatty acyl-[ACP] + S-adenosyl-L-methionine = an N-acyl-L-homoserine lactone + S-methyl-5'-thioadenosine + holo-[ACP] + H(+)</text>
        <dbReference type="Rhea" id="RHEA:10096"/>
        <dbReference type="Rhea" id="RHEA-COMP:9685"/>
        <dbReference type="Rhea" id="RHEA-COMP:14125"/>
        <dbReference type="ChEBI" id="CHEBI:15378"/>
        <dbReference type="ChEBI" id="CHEBI:17509"/>
        <dbReference type="ChEBI" id="CHEBI:55474"/>
        <dbReference type="ChEBI" id="CHEBI:59789"/>
        <dbReference type="ChEBI" id="CHEBI:64479"/>
        <dbReference type="ChEBI" id="CHEBI:138651"/>
        <dbReference type="EC" id="2.3.1.184"/>
    </reaction>
</comment>
<evidence type="ECO:0000256" key="2">
    <source>
        <dbReference type="ARBA" id="ARBA00022679"/>
    </source>
</evidence>
<keyword evidence="3 6" id="KW-0949">S-adenosyl-L-methionine</keyword>